<organism evidence="1 2">
    <name type="scientific">Melastoma candidum</name>
    <dbReference type="NCBI Taxonomy" id="119954"/>
    <lineage>
        <taxon>Eukaryota</taxon>
        <taxon>Viridiplantae</taxon>
        <taxon>Streptophyta</taxon>
        <taxon>Embryophyta</taxon>
        <taxon>Tracheophyta</taxon>
        <taxon>Spermatophyta</taxon>
        <taxon>Magnoliopsida</taxon>
        <taxon>eudicotyledons</taxon>
        <taxon>Gunneridae</taxon>
        <taxon>Pentapetalae</taxon>
        <taxon>rosids</taxon>
        <taxon>malvids</taxon>
        <taxon>Myrtales</taxon>
        <taxon>Melastomataceae</taxon>
        <taxon>Melastomatoideae</taxon>
        <taxon>Melastomateae</taxon>
        <taxon>Melastoma</taxon>
    </lineage>
</organism>
<keyword evidence="2" id="KW-1185">Reference proteome</keyword>
<evidence type="ECO:0000313" key="1">
    <source>
        <dbReference type="EMBL" id="KAI4377277.1"/>
    </source>
</evidence>
<dbReference type="EMBL" id="CM042883">
    <property type="protein sequence ID" value="KAI4377277.1"/>
    <property type="molecule type" value="Genomic_DNA"/>
</dbReference>
<sequence length="215" mass="22707">MVKDVLDLRANNWVSRNEEVKAKKITEIHSEAEKNLGLRPGATARIRNNRNMPGNPGAYPAGRLGTGGMMLVCVGCPGWMRTGNFSGLGLCQEVILRGCRILAVSSISVGRSPSLNARLLPQGSGGIIGGRPSALLPGSGASFLVLPAESPGQILGTPRSFPTSPTPVPGKPVVPAAKLNMDDLRWKTIALLEEYFGILICDEALQCIVELNTPG</sequence>
<proteinExistence type="predicted"/>
<gene>
    <name evidence="1" type="ORF">MLD38_014935</name>
</gene>
<accession>A0ACB9RE02</accession>
<comment type="caution">
    <text evidence="1">The sequence shown here is derived from an EMBL/GenBank/DDBJ whole genome shotgun (WGS) entry which is preliminary data.</text>
</comment>
<reference evidence="2" key="1">
    <citation type="journal article" date="2023" name="Front. Plant Sci.">
        <title>Chromosomal-level genome assembly of Melastoma candidum provides insights into trichome evolution.</title>
        <authorList>
            <person name="Zhong Y."/>
            <person name="Wu W."/>
            <person name="Sun C."/>
            <person name="Zou P."/>
            <person name="Liu Y."/>
            <person name="Dai S."/>
            <person name="Zhou R."/>
        </authorList>
    </citation>
    <scope>NUCLEOTIDE SEQUENCE [LARGE SCALE GENOMIC DNA]</scope>
</reference>
<dbReference type="Proteomes" id="UP001057402">
    <property type="component" value="Chromosome 4"/>
</dbReference>
<name>A0ACB9RE02_9MYRT</name>
<evidence type="ECO:0000313" key="2">
    <source>
        <dbReference type="Proteomes" id="UP001057402"/>
    </source>
</evidence>
<protein>
    <submittedName>
        <fullName evidence="1">Uncharacterized protein</fullName>
    </submittedName>
</protein>